<dbReference type="CDD" id="cd20544">
    <property type="entry name" value="CYCLIN_AtCycD-like_rpt2"/>
    <property type="match status" value="1"/>
</dbReference>
<feature type="region of interest" description="Disordered" evidence="6">
    <location>
        <begin position="330"/>
        <end position="353"/>
    </location>
</feature>
<dbReference type="SMART" id="SM01332">
    <property type="entry name" value="Cyclin_C"/>
    <property type="match status" value="1"/>
</dbReference>
<organism evidence="9">
    <name type="scientific">Salvia splendens</name>
    <name type="common">Scarlet sage</name>
    <dbReference type="NCBI Taxonomy" id="180675"/>
    <lineage>
        <taxon>Eukaryota</taxon>
        <taxon>Viridiplantae</taxon>
        <taxon>Streptophyta</taxon>
        <taxon>Embryophyta</taxon>
        <taxon>Tracheophyta</taxon>
        <taxon>Spermatophyta</taxon>
        <taxon>Magnoliopsida</taxon>
        <taxon>eudicotyledons</taxon>
        <taxon>Gunneridae</taxon>
        <taxon>Pentapetalae</taxon>
        <taxon>asterids</taxon>
        <taxon>lamiids</taxon>
        <taxon>Lamiales</taxon>
        <taxon>Lamiaceae</taxon>
        <taxon>Nepetoideae</taxon>
        <taxon>Mentheae</taxon>
        <taxon>Salviinae</taxon>
        <taxon>Salvia</taxon>
        <taxon>Salvia subgen. Calosphace</taxon>
        <taxon>core Calosphace</taxon>
    </lineage>
</organism>
<dbReference type="GO" id="GO:0051301">
    <property type="term" value="P:cell division"/>
    <property type="evidence" value="ECO:0007669"/>
    <property type="project" value="UniProtKB-KW"/>
</dbReference>
<evidence type="ECO:0000256" key="4">
    <source>
        <dbReference type="ARBA" id="ARBA00023306"/>
    </source>
</evidence>
<dbReference type="PANTHER" id="PTHR10177">
    <property type="entry name" value="CYCLINS"/>
    <property type="match status" value="1"/>
</dbReference>
<evidence type="ECO:0000259" key="7">
    <source>
        <dbReference type="SMART" id="SM00385"/>
    </source>
</evidence>
<sequence length="353" mass="40112">MKSSLHIFFSKQDTKQTLFLFLFAIHPPPLTHHTPYIRARTMTLKRETELSINSMEFDLENPLPHSNDIFSSLFHIEIDHMPSKNYIQTLTSSSSYLSVRHQIASSIVHISRHSDPFLPYLAVNYMDRFLSAHPIPDKKPWIFRLVAVSCISLALKMRKTEKTEYSVFDLMDDGGLMFDSLTIERMEMLILGALKWRMRSVSPFSFLGYFVSFFDCGDDESVQALRNRGTQIILKSQSDIKLLEFKPSIVSASALLLASREFFPTQFEPFRDAICGCIYLIKEELQHCYDVMAEAEAGCEVASTFVSESLTPPNVLDFSCSISETDSNQMSEGVIDNSTTNKSTQLSQGEISD</sequence>
<proteinExistence type="inferred from homology"/>
<dbReference type="AlphaFoldDB" id="A0A8X8ZWV1"/>
<evidence type="ECO:0000256" key="6">
    <source>
        <dbReference type="SAM" id="MobiDB-lite"/>
    </source>
</evidence>
<keyword evidence="2" id="KW-0132">Cell division</keyword>
<dbReference type="InterPro" id="IPR006671">
    <property type="entry name" value="Cyclin_N"/>
</dbReference>
<dbReference type="EMBL" id="PNBA02000007">
    <property type="protein sequence ID" value="KAG6419531.1"/>
    <property type="molecule type" value="Genomic_DNA"/>
</dbReference>
<evidence type="ECO:0000256" key="5">
    <source>
        <dbReference type="RuleBase" id="RU000383"/>
    </source>
</evidence>
<keyword evidence="4" id="KW-0131">Cell cycle</keyword>
<dbReference type="SMART" id="SM00385">
    <property type="entry name" value="CYCLIN"/>
    <property type="match status" value="2"/>
</dbReference>
<feature type="domain" description="Cyclin-like" evidence="7">
    <location>
        <begin position="105"/>
        <end position="192"/>
    </location>
</feature>
<reference evidence="9" key="2">
    <citation type="submission" date="2020-08" db="EMBL/GenBank/DDBJ databases">
        <title>Plant Genome Project.</title>
        <authorList>
            <person name="Zhang R.-G."/>
        </authorList>
    </citation>
    <scope>NUCLEOTIDE SEQUENCE</scope>
    <source>
        <strain evidence="9">Huo1</strain>
        <tissue evidence="9">Leaf</tissue>
    </source>
</reference>
<dbReference type="InterPro" id="IPR004367">
    <property type="entry name" value="Cyclin_C-dom"/>
</dbReference>
<dbReference type="Pfam" id="PF02984">
    <property type="entry name" value="Cyclin_C"/>
    <property type="match status" value="1"/>
</dbReference>
<dbReference type="OrthoDB" id="306099at2759"/>
<dbReference type="FunFam" id="1.10.472.10:FF:000060">
    <property type="entry name" value="D6-type cyclin"/>
    <property type="match status" value="1"/>
</dbReference>
<evidence type="ECO:0000256" key="1">
    <source>
        <dbReference type="ARBA" id="ARBA00009065"/>
    </source>
</evidence>
<accession>A0A8X8ZWV1</accession>
<gene>
    <name evidence="9" type="ORF">SASPL_121753</name>
</gene>
<evidence type="ECO:0000313" key="10">
    <source>
        <dbReference type="Proteomes" id="UP000298416"/>
    </source>
</evidence>
<comment type="similarity">
    <text evidence="1">Belongs to the cyclin family. Cyclin D subfamily.</text>
</comment>
<keyword evidence="10" id="KW-1185">Reference proteome</keyword>
<reference evidence="9" key="1">
    <citation type="submission" date="2018-01" db="EMBL/GenBank/DDBJ databases">
        <authorList>
            <person name="Mao J.F."/>
        </authorList>
    </citation>
    <scope>NUCLEOTIDE SEQUENCE</scope>
    <source>
        <strain evidence="9">Huo1</strain>
        <tissue evidence="9">Leaf</tissue>
    </source>
</reference>
<dbReference type="Pfam" id="PF00134">
    <property type="entry name" value="Cyclin_N"/>
    <property type="match status" value="1"/>
</dbReference>
<feature type="domain" description="Cyclin-like" evidence="7">
    <location>
        <begin position="205"/>
        <end position="294"/>
    </location>
</feature>
<evidence type="ECO:0000256" key="3">
    <source>
        <dbReference type="ARBA" id="ARBA00023127"/>
    </source>
</evidence>
<protein>
    <submittedName>
        <fullName evidence="9">Uncharacterized protein</fullName>
    </submittedName>
</protein>
<evidence type="ECO:0000313" key="9">
    <source>
        <dbReference type="EMBL" id="KAG6419531.1"/>
    </source>
</evidence>
<evidence type="ECO:0000256" key="2">
    <source>
        <dbReference type="ARBA" id="ARBA00022618"/>
    </source>
</evidence>
<feature type="domain" description="Cyclin C-terminal" evidence="8">
    <location>
        <begin position="201"/>
        <end position="314"/>
    </location>
</feature>
<dbReference type="Proteomes" id="UP000298416">
    <property type="component" value="Unassembled WGS sequence"/>
</dbReference>
<keyword evidence="3 5" id="KW-0195">Cyclin</keyword>
<dbReference type="FunFam" id="1.10.472.10:FF:000040">
    <property type="entry name" value="D6-type cyclin"/>
    <property type="match status" value="1"/>
</dbReference>
<comment type="caution">
    <text evidence="9">The sequence shown here is derived from an EMBL/GenBank/DDBJ whole genome shotgun (WGS) entry which is preliminary data.</text>
</comment>
<evidence type="ECO:0000259" key="8">
    <source>
        <dbReference type="SMART" id="SM01332"/>
    </source>
</evidence>
<dbReference type="InterPro" id="IPR013763">
    <property type="entry name" value="Cyclin-like_dom"/>
</dbReference>
<name>A0A8X8ZWV1_SALSN</name>
<dbReference type="InterPro" id="IPR039361">
    <property type="entry name" value="Cyclin"/>
</dbReference>